<comment type="caution">
    <text evidence="2">The sequence shown here is derived from an EMBL/GenBank/DDBJ whole genome shotgun (WGS) entry which is preliminary data.</text>
</comment>
<reference evidence="2 3" key="1">
    <citation type="submission" date="2024-07" db="EMBL/GenBank/DDBJ databases">
        <title>Draft sequence of the Neodothiora populina.</title>
        <authorList>
            <person name="Drown D.D."/>
            <person name="Schuette U.S."/>
            <person name="Buechlein A.B."/>
            <person name="Rusch D.R."/>
            <person name="Winton L.W."/>
            <person name="Adams G.A."/>
        </authorList>
    </citation>
    <scope>NUCLEOTIDE SEQUENCE [LARGE SCALE GENOMIC DNA]</scope>
    <source>
        <strain evidence="2 3">CPC 39397</strain>
    </source>
</reference>
<dbReference type="GeneID" id="95980421"/>
<feature type="compositionally biased region" description="Polar residues" evidence="1">
    <location>
        <begin position="24"/>
        <end position="49"/>
    </location>
</feature>
<proteinExistence type="predicted"/>
<name>A0ABR3PBC0_9PEZI</name>
<organism evidence="2 3">
    <name type="scientific">Neodothiora populina</name>
    <dbReference type="NCBI Taxonomy" id="2781224"/>
    <lineage>
        <taxon>Eukaryota</taxon>
        <taxon>Fungi</taxon>
        <taxon>Dikarya</taxon>
        <taxon>Ascomycota</taxon>
        <taxon>Pezizomycotina</taxon>
        <taxon>Dothideomycetes</taxon>
        <taxon>Dothideomycetidae</taxon>
        <taxon>Dothideales</taxon>
        <taxon>Dothioraceae</taxon>
        <taxon>Neodothiora</taxon>
    </lineage>
</organism>
<feature type="compositionally biased region" description="Polar residues" evidence="1">
    <location>
        <begin position="192"/>
        <end position="207"/>
    </location>
</feature>
<protein>
    <submittedName>
        <fullName evidence="2">Uncharacterized protein</fullName>
    </submittedName>
</protein>
<evidence type="ECO:0000313" key="2">
    <source>
        <dbReference type="EMBL" id="KAL1303319.1"/>
    </source>
</evidence>
<dbReference type="Proteomes" id="UP001562354">
    <property type="component" value="Unassembled WGS sequence"/>
</dbReference>
<feature type="region of interest" description="Disordered" evidence="1">
    <location>
        <begin position="1"/>
        <end position="139"/>
    </location>
</feature>
<evidence type="ECO:0000256" key="1">
    <source>
        <dbReference type="SAM" id="MobiDB-lite"/>
    </source>
</evidence>
<accession>A0ABR3PBC0</accession>
<dbReference type="EMBL" id="JBFMKM010000010">
    <property type="protein sequence ID" value="KAL1303319.1"/>
    <property type="molecule type" value="Genomic_DNA"/>
</dbReference>
<evidence type="ECO:0000313" key="3">
    <source>
        <dbReference type="Proteomes" id="UP001562354"/>
    </source>
</evidence>
<keyword evidence="3" id="KW-1185">Reference proteome</keyword>
<feature type="region of interest" description="Disordered" evidence="1">
    <location>
        <begin position="182"/>
        <end position="207"/>
    </location>
</feature>
<dbReference type="RefSeq" id="XP_069199594.1">
    <property type="nucleotide sequence ID" value="XM_069348468.1"/>
</dbReference>
<feature type="compositionally biased region" description="Polar residues" evidence="1">
    <location>
        <begin position="101"/>
        <end position="110"/>
    </location>
</feature>
<gene>
    <name evidence="2" type="ORF">AAFC00_006722</name>
</gene>
<feature type="compositionally biased region" description="Polar residues" evidence="1">
    <location>
        <begin position="1"/>
        <end position="15"/>
    </location>
</feature>
<sequence length="207" mass="22357">MSSPSNHSTSQSATTRADPKPLMTSPSDSTTTADWHNETASALFTSPTDESPDPTKHILGSQEANDKHSNTYGGSGSDGDGMRNPSNAIQRRASCPYDGTCTHTLTSDKAPTSACGKVQRHDSGGAVDMQPHPYKQHHYSRSYNASHPAANAVQETVAQGRQTRRDSYEDFKRGCFRGWLGDGEEEKCQPWGFSSTHASRNASPTPL</sequence>